<dbReference type="EMBL" id="JACYTQ010000003">
    <property type="protein sequence ID" value="MBD8489262.1"/>
    <property type="molecule type" value="Genomic_DNA"/>
</dbReference>
<reference evidence="2 3" key="1">
    <citation type="submission" date="2020-09" db="EMBL/GenBank/DDBJ databases">
        <title>Echinicola sp. CAU 1574 isolated from sand of Sido Beach.</title>
        <authorList>
            <person name="Kim W."/>
        </authorList>
    </citation>
    <scope>NUCLEOTIDE SEQUENCE [LARGE SCALE GENOMIC DNA]</scope>
    <source>
        <strain evidence="2 3">CAU 1574</strain>
    </source>
</reference>
<proteinExistence type="predicted"/>
<dbReference type="InterPro" id="IPR016024">
    <property type="entry name" value="ARM-type_fold"/>
</dbReference>
<evidence type="ECO:0000313" key="2">
    <source>
        <dbReference type="EMBL" id="MBD8489262.1"/>
    </source>
</evidence>
<keyword evidence="1" id="KW-0812">Transmembrane</keyword>
<name>A0ABR9AKI1_9BACT</name>
<protein>
    <recommendedName>
        <fullName evidence="4">HEAT repeat domain-containing protein</fullName>
    </recommendedName>
</protein>
<keyword evidence="1" id="KW-0472">Membrane</keyword>
<keyword evidence="1" id="KW-1133">Transmembrane helix</keyword>
<comment type="caution">
    <text evidence="2">The sequence shown here is derived from an EMBL/GenBank/DDBJ whole genome shotgun (WGS) entry which is preliminary data.</text>
</comment>
<dbReference type="Proteomes" id="UP000647133">
    <property type="component" value="Unassembled WGS sequence"/>
</dbReference>
<dbReference type="SUPFAM" id="SSF48371">
    <property type="entry name" value="ARM repeat"/>
    <property type="match status" value="1"/>
</dbReference>
<evidence type="ECO:0008006" key="4">
    <source>
        <dbReference type="Google" id="ProtNLM"/>
    </source>
</evidence>
<sequence>MTFKVSKNDDQTNSLPGEVAKEFNDFNQALSYRDSLLLTGFGDAAIKFYIFDEEKAFDGVKEYISIIKTNDLFIPETEIMEAKNEILLAANKLDFKAYYTLRSRIFNDIKFMILMGILTLFIITFLVLLFFLTFVRSKNRNKANRIKLYQSIVADPLSNLLFTYELEEIQAMDYQQIKGIFNTEYFEESLFKDTLIKEIIYVNKNLKGDFKDKLKEIYLILKLNNFSLKKLKSKNWEDQASGIVELHEMNIKEAVPQLTPLLQSKVFLVRTNAVRAYLHLSPSKDLKFLADQDFPLSRWQQMSLYRVIKQISKNEQVKVINLLDSDNPSIRVFGIKLVRLLGRMDRISELSKMYPIATLAEKVEILITFKSLNAFTELDLTHRAFLGPEPKLSVLAAELMGVIGDESSADLLFEKLKQKGNSFELLKSMMVSLFSLDKQKFETVVEQQDNEQLYKLRAHIKDSLLAYV</sequence>
<keyword evidence="3" id="KW-1185">Reference proteome</keyword>
<evidence type="ECO:0000313" key="3">
    <source>
        <dbReference type="Proteomes" id="UP000647133"/>
    </source>
</evidence>
<gene>
    <name evidence="2" type="ORF">IFO69_10945</name>
</gene>
<feature type="transmembrane region" description="Helical" evidence="1">
    <location>
        <begin position="111"/>
        <end position="135"/>
    </location>
</feature>
<dbReference type="InterPro" id="IPR011989">
    <property type="entry name" value="ARM-like"/>
</dbReference>
<accession>A0ABR9AKI1</accession>
<organism evidence="2 3">
    <name type="scientific">Echinicola arenosa</name>
    <dbReference type="NCBI Taxonomy" id="2774144"/>
    <lineage>
        <taxon>Bacteria</taxon>
        <taxon>Pseudomonadati</taxon>
        <taxon>Bacteroidota</taxon>
        <taxon>Cytophagia</taxon>
        <taxon>Cytophagales</taxon>
        <taxon>Cyclobacteriaceae</taxon>
        <taxon>Echinicola</taxon>
    </lineage>
</organism>
<dbReference type="Gene3D" id="1.25.10.10">
    <property type="entry name" value="Leucine-rich Repeat Variant"/>
    <property type="match status" value="1"/>
</dbReference>
<evidence type="ECO:0000256" key="1">
    <source>
        <dbReference type="SAM" id="Phobius"/>
    </source>
</evidence>